<evidence type="ECO:0000259" key="2">
    <source>
        <dbReference type="Pfam" id="PF04892"/>
    </source>
</evidence>
<name>A0A511WW14_9BACI</name>
<comment type="caution">
    <text evidence="3">The sequence shown here is derived from an EMBL/GenBank/DDBJ whole genome shotgun (WGS) entry which is preliminary data.</text>
</comment>
<evidence type="ECO:0000313" key="3">
    <source>
        <dbReference type="EMBL" id="GEN54513.1"/>
    </source>
</evidence>
<dbReference type="NCBIfam" id="NF037970">
    <property type="entry name" value="vanZ_1"/>
    <property type="match status" value="1"/>
</dbReference>
<evidence type="ECO:0000256" key="1">
    <source>
        <dbReference type="SAM" id="Phobius"/>
    </source>
</evidence>
<dbReference type="RefSeq" id="WP_146817145.1">
    <property type="nucleotide sequence ID" value="NZ_BJYD01000024.1"/>
</dbReference>
<dbReference type="OrthoDB" id="291892at2"/>
<keyword evidence="4" id="KW-1185">Reference proteome</keyword>
<reference evidence="3 4" key="1">
    <citation type="submission" date="2019-07" db="EMBL/GenBank/DDBJ databases">
        <title>Whole genome shotgun sequence of Halobacillus faecis NBRC 103569.</title>
        <authorList>
            <person name="Hosoyama A."/>
            <person name="Uohara A."/>
            <person name="Ohji S."/>
            <person name="Ichikawa N."/>
        </authorList>
    </citation>
    <scope>NUCLEOTIDE SEQUENCE [LARGE SCALE GENOMIC DNA]</scope>
    <source>
        <strain evidence="3 4">NBRC 103569</strain>
    </source>
</reference>
<keyword evidence="1" id="KW-1133">Transmembrane helix</keyword>
<organism evidence="3 4">
    <name type="scientific">Halobacillus faecis</name>
    <dbReference type="NCBI Taxonomy" id="360184"/>
    <lineage>
        <taxon>Bacteria</taxon>
        <taxon>Bacillati</taxon>
        <taxon>Bacillota</taxon>
        <taxon>Bacilli</taxon>
        <taxon>Bacillales</taxon>
        <taxon>Bacillaceae</taxon>
        <taxon>Halobacillus</taxon>
    </lineage>
</organism>
<gene>
    <name evidence="3" type="ORF">HFA01_27750</name>
</gene>
<dbReference type="AlphaFoldDB" id="A0A511WW14"/>
<dbReference type="Proteomes" id="UP000321886">
    <property type="component" value="Unassembled WGS sequence"/>
</dbReference>
<accession>A0A511WW14</accession>
<dbReference type="EMBL" id="BJYD01000024">
    <property type="protein sequence ID" value="GEN54513.1"/>
    <property type="molecule type" value="Genomic_DNA"/>
</dbReference>
<feature type="domain" description="VanZ-like" evidence="2">
    <location>
        <begin position="7"/>
        <end position="84"/>
    </location>
</feature>
<feature type="transmembrane region" description="Helical" evidence="1">
    <location>
        <begin position="6"/>
        <end position="25"/>
    </location>
</feature>
<evidence type="ECO:0000313" key="4">
    <source>
        <dbReference type="Proteomes" id="UP000321886"/>
    </source>
</evidence>
<dbReference type="Pfam" id="PF04892">
    <property type="entry name" value="VanZ"/>
    <property type="match status" value="1"/>
</dbReference>
<protein>
    <recommendedName>
        <fullName evidence="2">VanZ-like domain-containing protein</fullName>
    </recommendedName>
</protein>
<proteinExistence type="predicted"/>
<sequence length="112" mass="12906">MTLGFILESLHLIEFALLYVFILLALKTHHRLTIMTNLLAAIFAASYGLVDEVHQLFVEGRSFTVNDLIKDWIGVWSTYTIVTLYQLRKRKQELTAAKVDSDFITMRNKTSL</sequence>
<keyword evidence="1" id="KW-0472">Membrane</keyword>
<keyword evidence="1" id="KW-0812">Transmembrane</keyword>
<dbReference type="InterPro" id="IPR006976">
    <property type="entry name" value="VanZ-like"/>
</dbReference>